<dbReference type="InterPro" id="IPR036259">
    <property type="entry name" value="MFS_trans_sf"/>
</dbReference>
<feature type="transmembrane region" description="Helical" evidence="7">
    <location>
        <begin position="203"/>
        <end position="225"/>
    </location>
</feature>
<feature type="transmembrane region" description="Helical" evidence="7">
    <location>
        <begin position="114"/>
        <end position="132"/>
    </location>
</feature>
<name>A0ABR0ENL8_ZASCE</name>
<feature type="domain" description="Major facilitator superfamily (MFS) profile" evidence="8">
    <location>
        <begin position="50"/>
        <end position="547"/>
    </location>
</feature>
<dbReference type="Pfam" id="PF06609">
    <property type="entry name" value="TRI12"/>
    <property type="match status" value="1"/>
</dbReference>
<dbReference type="PROSITE" id="PS50850">
    <property type="entry name" value="MFS"/>
    <property type="match status" value="1"/>
</dbReference>
<evidence type="ECO:0000256" key="3">
    <source>
        <dbReference type="ARBA" id="ARBA00022692"/>
    </source>
</evidence>
<evidence type="ECO:0000256" key="1">
    <source>
        <dbReference type="ARBA" id="ARBA00004141"/>
    </source>
</evidence>
<evidence type="ECO:0000259" key="8">
    <source>
        <dbReference type="PROSITE" id="PS50850"/>
    </source>
</evidence>
<gene>
    <name evidence="9" type="ORF">PRZ48_006172</name>
</gene>
<dbReference type="EMBL" id="JAXOVC010000004">
    <property type="protein sequence ID" value="KAK4502746.1"/>
    <property type="molecule type" value="Genomic_DNA"/>
</dbReference>
<feature type="transmembrane region" description="Helical" evidence="7">
    <location>
        <begin position="361"/>
        <end position="383"/>
    </location>
</feature>
<dbReference type="SUPFAM" id="SSF103473">
    <property type="entry name" value="MFS general substrate transporter"/>
    <property type="match status" value="2"/>
</dbReference>
<dbReference type="PANTHER" id="PTHR23501">
    <property type="entry name" value="MAJOR FACILITATOR SUPERFAMILY"/>
    <property type="match status" value="1"/>
</dbReference>
<comment type="caution">
    <text evidence="9">The sequence shown here is derived from an EMBL/GenBank/DDBJ whole genome shotgun (WGS) entry which is preliminary data.</text>
</comment>
<feature type="transmembrane region" description="Helical" evidence="7">
    <location>
        <begin position="450"/>
        <end position="474"/>
    </location>
</feature>
<evidence type="ECO:0000256" key="5">
    <source>
        <dbReference type="ARBA" id="ARBA00023136"/>
    </source>
</evidence>
<comment type="subcellular location">
    <subcellularLocation>
        <location evidence="1">Membrane</location>
        <topology evidence="1">Multi-pass membrane protein</topology>
    </subcellularLocation>
</comment>
<organism evidence="9 10">
    <name type="scientific">Zasmidium cellare</name>
    <name type="common">Wine cellar mold</name>
    <name type="synonym">Racodium cellare</name>
    <dbReference type="NCBI Taxonomy" id="395010"/>
    <lineage>
        <taxon>Eukaryota</taxon>
        <taxon>Fungi</taxon>
        <taxon>Dikarya</taxon>
        <taxon>Ascomycota</taxon>
        <taxon>Pezizomycotina</taxon>
        <taxon>Dothideomycetes</taxon>
        <taxon>Dothideomycetidae</taxon>
        <taxon>Mycosphaerellales</taxon>
        <taxon>Mycosphaerellaceae</taxon>
        <taxon>Zasmidium</taxon>
    </lineage>
</organism>
<dbReference type="InterPro" id="IPR020846">
    <property type="entry name" value="MFS_dom"/>
</dbReference>
<keyword evidence="5 7" id="KW-0472">Membrane</keyword>
<evidence type="ECO:0000256" key="7">
    <source>
        <dbReference type="SAM" id="Phobius"/>
    </source>
</evidence>
<evidence type="ECO:0000313" key="9">
    <source>
        <dbReference type="EMBL" id="KAK4502746.1"/>
    </source>
</evidence>
<evidence type="ECO:0000256" key="2">
    <source>
        <dbReference type="ARBA" id="ARBA00022448"/>
    </source>
</evidence>
<keyword evidence="10" id="KW-1185">Reference proteome</keyword>
<feature type="transmembrane region" description="Helical" evidence="7">
    <location>
        <begin position="47"/>
        <end position="67"/>
    </location>
</feature>
<feature type="transmembrane region" description="Helical" evidence="7">
    <location>
        <begin position="322"/>
        <end position="340"/>
    </location>
</feature>
<feature type="transmembrane region" description="Helical" evidence="7">
    <location>
        <begin position="420"/>
        <end position="444"/>
    </location>
</feature>
<dbReference type="Proteomes" id="UP001305779">
    <property type="component" value="Unassembled WGS sequence"/>
</dbReference>
<dbReference type="PANTHER" id="PTHR23501:SF55">
    <property type="entry name" value="SIDEROPHORE IRON TRANSPORTER, PUTATIVE (AFU_ORTHOLOGUE AFUA_3G03440)-RELATED"/>
    <property type="match status" value="1"/>
</dbReference>
<feature type="compositionally biased region" description="Low complexity" evidence="6">
    <location>
        <begin position="31"/>
        <end position="40"/>
    </location>
</feature>
<dbReference type="InterPro" id="IPR010573">
    <property type="entry name" value="MFS_Str1/Tri12-like"/>
</dbReference>
<protein>
    <recommendedName>
        <fullName evidence="8">Major facilitator superfamily (MFS) profile domain-containing protein</fullName>
    </recommendedName>
</protein>
<feature type="transmembrane region" description="Helical" evidence="7">
    <location>
        <begin position="254"/>
        <end position="276"/>
    </location>
</feature>
<dbReference type="Gene3D" id="1.20.1250.20">
    <property type="entry name" value="MFS general substrate transporter like domains"/>
    <property type="match status" value="2"/>
</dbReference>
<accession>A0ABR0ENL8</accession>
<feature type="region of interest" description="Disordered" evidence="6">
    <location>
        <begin position="1"/>
        <end position="40"/>
    </location>
</feature>
<feature type="transmembrane region" description="Helical" evidence="7">
    <location>
        <begin position="144"/>
        <end position="162"/>
    </location>
</feature>
<evidence type="ECO:0000256" key="4">
    <source>
        <dbReference type="ARBA" id="ARBA00022989"/>
    </source>
</evidence>
<keyword evidence="2" id="KW-0813">Transport</keyword>
<reference evidence="9 10" key="1">
    <citation type="journal article" date="2023" name="G3 (Bethesda)">
        <title>A chromosome-level genome assembly of Zasmidium syzygii isolated from banana leaves.</title>
        <authorList>
            <person name="van Westerhoven A.C."/>
            <person name="Mehrabi R."/>
            <person name="Talebi R."/>
            <person name="Steentjes M.B.F."/>
            <person name="Corcolon B."/>
            <person name="Chong P.A."/>
            <person name="Kema G.H.J."/>
            <person name="Seidl M.F."/>
        </authorList>
    </citation>
    <scope>NUCLEOTIDE SEQUENCE [LARGE SCALE GENOMIC DNA]</scope>
    <source>
        <strain evidence="9 10">P124</strain>
    </source>
</reference>
<feature type="transmembrane region" description="Helical" evidence="7">
    <location>
        <begin position="525"/>
        <end position="544"/>
    </location>
</feature>
<keyword evidence="4 7" id="KW-1133">Transmembrane helix</keyword>
<proteinExistence type="predicted"/>
<evidence type="ECO:0000313" key="10">
    <source>
        <dbReference type="Proteomes" id="UP001305779"/>
    </source>
</evidence>
<sequence length="584" mass="63776">MSDKRSVDVDMGPAPRDDKAVAIVDDTETHSSSSNSRPSFLSSPRNLIVFYIFCYIFYTLSSLQIHIANNIGVYVTSSFSHAPLVTTAEVISWIVAGATKLPLARVLDGVGRPVGWVIIVLATTIGLILYAACTSVSTYAAATVFYWLGFQSTLYILSVFIADTSPLAWRGVLFGLLQSSDLFATFVGPAAAQSLVERSSWRWGYGGFAVAVPLAGVPVLFVLVMQGRSLREGERRDEGGLGRRVWDFVVEFDLLSLLLLTIGTVLFLLPFSLATYQSSKWRSAPVITLLVLGVVFLALFALYERYLAPKPFLPFHLLTDRTVLGCCIIIAAMQSSISCWDQNLLPYLQLAFNLNIRDAGYISSIHTLGSVLWIIATGFLIRYYSRPKWIAVLACLVQILGTGLMIAFRQKEWGVGRLHVAQVLVACSTGTLQICAEIAIMAALPPESTALALGLILLFVSFGGAIGGSIRGAIWTNTLLPKLREGLPDAVAKAVYGDLRAALRFPVGSPERAVIVESYTWSEKWMCMAATGILAVCLGAVLVWRDVDVRDVDLERAGCVDGKRVRWFVGRGLMGRRVVQESQH</sequence>
<keyword evidence="3 7" id="KW-0812">Transmembrane</keyword>
<feature type="transmembrane region" description="Helical" evidence="7">
    <location>
        <begin position="389"/>
        <end position="408"/>
    </location>
</feature>
<feature type="transmembrane region" description="Helical" evidence="7">
    <location>
        <begin position="283"/>
        <end position="302"/>
    </location>
</feature>
<evidence type="ECO:0000256" key="6">
    <source>
        <dbReference type="SAM" id="MobiDB-lite"/>
    </source>
</evidence>